<accession>A0AAD6GAS4</accession>
<keyword evidence="2" id="KW-1185">Reference proteome</keyword>
<name>A0AAD6GAS4_9EURO</name>
<comment type="caution">
    <text evidence="1">The sequence shown here is derived from an EMBL/GenBank/DDBJ whole genome shotgun (WGS) entry which is preliminary data.</text>
</comment>
<organism evidence="1 2">
    <name type="scientific">Penicillium frequentans</name>
    <dbReference type="NCBI Taxonomy" id="3151616"/>
    <lineage>
        <taxon>Eukaryota</taxon>
        <taxon>Fungi</taxon>
        <taxon>Dikarya</taxon>
        <taxon>Ascomycota</taxon>
        <taxon>Pezizomycotina</taxon>
        <taxon>Eurotiomycetes</taxon>
        <taxon>Eurotiomycetidae</taxon>
        <taxon>Eurotiales</taxon>
        <taxon>Aspergillaceae</taxon>
        <taxon>Penicillium</taxon>
    </lineage>
</organism>
<evidence type="ECO:0000313" key="2">
    <source>
        <dbReference type="Proteomes" id="UP001220324"/>
    </source>
</evidence>
<protein>
    <submittedName>
        <fullName evidence="1">Uncharacterized protein</fullName>
    </submittedName>
</protein>
<dbReference type="Proteomes" id="UP001220324">
    <property type="component" value="Unassembled WGS sequence"/>
</dbReference>
<dbReference type="AlphaFoldDB" id="A0AAD6GAS4"/>
<dbReference type="EMBL" id="JAQIZZ010000008">
    <property type="protein sequence ID" value="KAJ5524899.1"/>
    <property type="molecule type" value="Genomic_DNA"/>
</dbReference>
<reference evidence="1 2" key="1">
    <citation type="journal article" date="2023" name="IMA Fungus">
        <title>Comparative genomic study of the Penicillium genus elucidates a diverse pangenome and 15 lateral gene transfer events.</title>
        <authorList>
            <person name="Petersen C."/>
            <person name="Sorensen T."/>
            <person name="Nielsen M.R."/>
            <person name="Sondergaard T.E."/>
            <person name="Sorensen J.L."/>
            <person name="Fitzpatrick D.A."/>
            <person name="Frisvad J.C."/>
            <person name="Nielsen K.L."/>
        </authorList>
    </citation>
    <scope>NUCLEOTIDE SEQUENCE [LARGE SCALE GENOMIC DNA]</scope>
    <source>
        <strain evidence="1 2">IBT 35679</strain>
    </source>
</reference>
<sequence>MASNLTKSESIQSTHPELDEQGSSRLYIIYRKRWKRHYEVKSAADQLLYFGEVSNFKHAKPDLTIHRGTSADAPVVAASKLLKLSGDFKLGLGDPDDVNNVQWEDMTRESWMHQTYRFEVNMSSQSEGTHGQRRAFLWKRTRSVGVDGSTPSWNSRNFKLVDEISGDLVAVFTSKRSIGQCGRLQIKEDHGQWFDTLVLLSYMSLYERFERHNRQAAAAAGGS</sequence>
<gene>
    <name evidence="1" type="ORF">N7494_011549</name>
</gene>
<evidence type="ECO:0000313" key="1">
    <source>
        <dbReference type="EMBL" id="KAJ5524899.1"/>
    </source>
</evidence>
<proteinExistence type="predicted"/>